<dbReference type="KEGG" id="bsto:C0V70_00420"/>
<dbReference type="InterPro" id="IPR036866">
    <property type="entry name" value="RibonucZ/Hydroxyglut_hydro"/>
</dbReference>
<gene>
    <name evidence="1" type="ORF">C0V70_00420</name>
</gene>
<keyword evidence="2" id="KW-1185">Reference proteome</keyword>
<dbReference type="PANTHER" id="PTHR43694:SF1">
    <property type="entry name" value="RIBONUCLEASE J"/>
    <property type="match status" value="1"/>
</dbReference>
<name>A0A2K9NM79_BACTC</name>
<dbReference type="Pfam" id="PF22505">
    <property type="entry name" value="RNase_J_b_CASP"/>
    <property type="match status" value="1"/>
</dbReference>
<dbReference type="InterPro" id="IPR055132">
    <property type="entry name" value="RNase_J_b_CASP"/>
</dbReference>
<dbReference type="SMART" id="SM00849">
    <property type="entry name" value="Lactamase_B"/>
    <property type="match status" value="1"/>
</dbReference>
<dbReference type="RefSeq" id="WP_102241887.1">
    <property type="nucleotide sequence ID" value="NZ_CP025704.1"/>
</dbReference>
<protein>
    <submittedName>
        <fullName evidence="1">Uncharacterized protein</fullName>
    </submittedName>
</protein>
<dbReference type="Proteomes" id="UP000235584">
    <property type="component" value="Chromosome"/>
</dbReference>
<dbReference type="InterPro" id="IPR011108">
    <property type="entry name" value="RMMBL"/>
</dbReference>
<dbReference type="Gene3D" id="3.60.15.10">
    <property type="entry name" value="Ribonuclease Z/Hydroxyacylglutathione hydrolase-like"/>
    <property type="match status" value="1"/>
</dbReference>
<dbReference type="EMBL" id="CP025704">
    <property type="protein sequence ID" value="AUN96592.1"/>
    <property type="molecule type" value="Genomic_DNA"/>
</dbReference>
<proteinExistence type="predicted"/>
<dbReference type="InterPro" id="IPR042173">
    <property type="entry name" value="RNase_J_2"/>
</dbReference>
<reference evidence="1 2" key="1">
    <citation type="submission" date="2018-01" db="EMBL/GenBank/DDBJ databases">
        <title>Complete genome sequence of Bacteriovorax stolpii DSM12778.</title>
        <authorList>
            <person name="Tang B."/>
            <person name="Chang J."/>
        </authorList>
    </citation>
    <scope>NUCLEOTIDE SEQUENCE [LARGE SCALE GENOMIC DNA]</scope>
    <source>
        <strain evidence="1 2">DSM 12778</strain>
    </source>
</reference>
<evidence type="ECO:0000313" key="1">
    <source>
        <dbReference type="EMBL" id="AUN96592.1"/>
    </source>
</evidence>
<accession>A0A2K9NM79</accession>
<organism evidence="1 2">
    <name type="scientific">Bacteriovorax stolpii</name>
    <name type="common">Bdellovibrio stolpii</name>
    <dbReference type="NCBI Taxonomy" id="960"/>
    <lineage>
        <taxon>Bacteria</taxon>
        <taxon>Pseudomonadati</taxon>
        <taxon>Bdellovibrionota</taxon>
        <taxon>Bacteriovoracia</taxon>
        <taxon>Bacteriovoracales</taxon>
        <taxon>Bacteriovoracaceae</taxon>
        <taxon>Bacteriovorax</taxon>
    </lineage>
</organism>
<dbReference type="AlphaFoldDB" id="A0A2K9NM79"/>
<dbReference type="OrthoDB" id="9770211at2"/>
<dbReference type="SUPFAM" id="SSF56281">
    <property type="entry name" value="Metallo-hydrolase/oxidoreductase"/>
    <property type="match status" value="1"/>
</dbReference>
<dbReference type="Pfam" id="PF07521">
    <property type="entry name" value="RMMBL"/>
    <property type="match status" value="1"/>
</dbReference>
<dbReference type="Gene3D" id="3.40.50.10710">
    <property type="entry name" value="Metallo-hydrolase/oxidoreductase"/>
    <property type="match status" value="1"/>
</dbReference>
<sequence length="542" mass="61984">MKQPRIKIKPVGGVGQIGSNMTLIQGKQDTIIIDAGILFPYEDFFDIDYLIPNLDNIPEPSHLVITHGHEDHIGAVLHVVKKFPKIKVLASPFTAGLIRKKLEFNRHPHPITEYRHFDQLGFNDFTIDPIHVNHSIPETVGLLIKDIKEEIGFFFISDFKIDFKTIYERPFDFDKLIKHSKMLKKRVLLCDSTNITSSTKETPSEQDLIPVIDGIFAETKGRLFITCFSSNIHRLMTFISMAKKHGRKLVPHGRSMISYLNTANELGMIPDFQSVVKMTESVTPNEENIVVLLSGCQGDFRGTFRRFSIGEDSQYKPRPEDTVVLSSKAIPGNEKKITLLVNKLSEVGCHVITPQDKLIHVSGHPGRTDLKMLYEKYDPTDIVPIHGESYFIREHIDFIKEAYPKATPHYFLNNDELLVSDDLKISVFDGETIEPVIIHGKGIILEREKISERRKLATTGSVFISLKLTSTRAKVEKFSFNFLGLPTLVTANEEKFKRFLENYFIQINFKDEEKTNEELRVAVRRYFDQILGYKPTTTIHIL</sequence>
<dbReference type="PANTHER" id="PTHR43694">
    <property type="entry name" value="RIBONUCLEASE J"/>
    <property type="match status" value="1"/>
</dbReference>
<evidence type="ECO:0000313" key="2">
    <source>
        <dbReference type="Proteomes" id="UP000235584"/>
    </source>
</evidence>
<dbReference type="InterPro" id="IPR001279">
    <property type="entry name" value="Metallo-B-lactamas"/>
</dbReference>
<dbReference type="Pfam" id="PF00753">
    <property type="entry name" value="Lactamase_B"/>
    <property type="match status" value="1"/>
</dbReference>